<evidence type="ECO:0000313" key="1">
    <source>
        <dbReference type="EMBL" id="KAJ8881957.1"/>
    </source>
</evidence>
<organism evidence="1 2">
    <name type="scientific">Dryococelus australis</name>
    <dbReference type="NCBI Taxonomy" id="614101"/>
    <lineage>
        <taxon>Eukaryota</taxon>
        <taxon>Metazoa</taxon>
        <taxon>Ecdysozoa</taxon>
        <taxon>Arthropoda</taxon>
        <taxon>Hexapoda</taxon>
        <taxon>Insecta</taxon>
        <taxon>Pterygota</taxon>
        <taxon>Neoptera</taxon>
        <taxon>Polyneoptera</taxon>
        <taxon>Phasmatodea</taxon>
        <taxon>Verophasmatodea</taxon>
        <taxon>Anareolatae</taxon>
        <taxon>Phasmatidae</taxon>
        <taxon>Eurycanthinae</taxon>
        <taxon>Dryococelus</taxon>
    </lineage>
</organism>
<reference evidence="1 2" key="1">
    <citation type="submission" date="2023-02" db="EMBL/GenBank/DDBJ databases">
        <title>LHISI_Scaffold_Assembly.</title>
        <authorList>
            <person name="Stuart O.P."/>
            <person name="Cleave R."/>
            <person name="Magrath M.J.L."/>
            <person name="Mikheyev A.S."/>
        </authorList>
    </citation>
    <scope>NUCLEOTIDE SEQUENCE [LARGE SCALE GENOMIC DNA]</scope>
    <source>
        <strain evidence="1">Daus_M_001</strain>
        <tissue evidence="1">Leg muscle</tissue>
    </source>
</reference>
<name>A0ABQ9HCA5_9NEOP</name>
<dbReference type="PANTHER" id="PTHR46289">
    <property type="entry name" value="52 KDA REPRESSOR OF THE INHIBITOR OF THE PROTEIN KINASE-LIKE PROTEIN-RELATED"/>
    <property type="match status" value="1"/>
</dbReference>
<proteinExistence type="predicted"/>
<gene>
    <name evidence="1" type="ORF">PR048_018444</name>
</gene>
<dbReference type="InterPro" id="IPR052958">
    <property type="entry name" value="IFN-induced_PKR_regulator"/>
</dbReference>
<comment type="caution">
    <text evidence="1">The sequence shown here is derived from an EMBL/GenBank/DDBJ whole genome shotgun (WGS) entry which is preliminary data.</text>
</comment>
<accession>A0ABQ9HCA5</accession>
<evidence type="ECO:0000313" key="2">
    <source>
        <dbReference type="Proteomes" id="UP001159363"/>
    </source>
</evidence>
<keyword evidence="2" id="KW-1185">Reference proteome</keyword>
<dbReference type="PANTHER" id="PTHR46289:SF14">
    <property type="entry name" value="DUF4371 DOMAIN-CONTAINING PROTEIN"/>
    <property type="match status" value="1"/>
</dbReference>
<sequence>MQLDSQVNEEAENIKAKLHCIVETIILCGQQDIPLRWDSDGGRLTLDELEKNDRNFRALLHFRANRGLLEIRDNTDAEFHKIFTECENKAKLLGAEKRLPRVVGTQRHRENFPADSPKQYYRRVLFIPYVEELISSLNERFATQKKTNRCLQNILPSYAAGKDLISVEPVFTFYQEDFAGVMGNVGTEMATSPKTYLRNRTGNDKVTGLALIAMHKKPLDIDKIISRFMK</sequence>
<protein>
    <submittedName>
        <fullName evidence="1">Uncharacterized protein</fullName>
    </submittedName>
</protein>
<dbReference type="Proteomes" id="UP001159363">
    <property type="component" value="Chromosome 5"/>
</dbReference>
<dbReference type="EMBL" id="JARBHB010000006">
    <property type="protein sequence ID" value="KAJ8881957.1"/>
    <property type="molecule type" value="Genomic_DNA"/>
</dbReference>